<sequence>MDIWTNIIGDIMSIMIDRDLKELNAIRRVFPTAKVLLCWFHVLQAVHRWMVKRDGGNLPVNQRNLVIQAMVAMKSCLT</sequence>
<reference evidence="1 2" key="1">
    <citation type="submission" date="2024-05" db="EMBL/GenBank/DDBJ databases">
        <title>A high-quality chromosomal-level genome assembly of Topmouth culter (Culter alburnus).</title>
        <authorList>
            <person name="Zhao H."/>
        </authorList>
    </citation>
    <scope>NUCLEOTIDE SEQUENCE [LARGE SCALE GENOMIC DNA]</scope>
    <source>
        <strain evidence="1">CATC2023</strain>
        <tissue evidence="1">Muscle</tissue>
    </source>
</reference>
<gene>
    <name evidence="1" type="ORF">ABG768_014036</name>
</gene>
<protein>
    <recommendedName>
        <fullName evidence="3">MULE transposase domain-containing protein</fullName>
    </recommendedName>
</protein>
<dbReference type="AlphaFoldDB" id="A0AAW1Z798"/>
<name>A0AAW1Z798_CULAL</name>
<comment type="caution">
    <text evidence="1">The sequence shown here is derived from an EMBL/GenBank/DDBJ whole genome shotgun (WGS) entry which is preliminary data.</text>
</comment>
<dbReference type="EMBL" id="JAWDJR010000020">
    <property type="protein sequence ID" value="KAK9956291.1"/>
    <property type="molecule type" value="Genomic_DNA"/>
</dbReference>
<accession>A0AAW1Z798</accession>
<evidence type="ECO:0008006" key="3">
    <source>
        <dbReference type="Google" id="ProtNLM"/>
    </source>
</evidence>
<feature type="non-terminal residue" evidence="1">
    <location>
        <position position="78"/>
    </location>
</feature>
<organism evidence="1 2">
    <name type="scientific">Culter alburnus</name>
    <name type="common">Topmouth culter</name>
    <dbReference type="NCBI Taxonomy" id="194366"/>
    <lineage>
        <taxon>Eukaryota</taxon>
        <taxon>Metazoa</taxon>
        <taxon>Chordata</taxon>
        <taxon>Craniata</taxon>
        <taxon>Vertebrata</taxon>
        <taxon>Euteleostomi</taxon>
        <taxon>Actinopterygii</taxon>
        <taxon>Neopterygii</taxon>
        <taxon>Teleostei</taxon>
        <taxon>Ostariophysi</taxon>
        <taxon>Cypriniformes</taxon>
        <taxon>Xenocyprididae</taxon>
        <taxon>Xenocypridinae</taxon>
        <taxon>Culter</taxon>
    </lineage>
</organism>
<dbReference type="Proteomes" id="UP001479290">
    <property type="component" value="Unassembled WGS sequence"/>
</dbReference>
<evidence type="ECO:0000313" key="2">
    <source>
        <dbReference type="Proteomes" id="UP001479290"/>
    </source>
</evidence>
<proteinExistence type="predicted"/>
<evidence type="ECO:0000313" key="1">
    <source>
        <dbReference type="EMBL" id="KAK9956291.1"/>
    </source>
</evidence>
<keyword evidence="2" id="KW-1185">Reference proteome</keyword>